<evidence type="ECO:0000256" key="5">
    <source>
        <dbReference type="PROSITE-ProRule" id="PRU00176"/>
    </source>
</evidence>
<feature type="compositionally biased region" description="Basic and acidic residues" evidence="6">
    <location>
        <begin position="850"/>
        <end position="869"/>
    </location>
</feature>
<gene>
    <name evidence="8" type="ORF">CEPIT_LOCUS20566</name>
    <name evidence="9" type="ORF">CEPIT_LOCUS43426</name>
</gene>
<feature type="region of interest" description="Disordered" evidence="6">
    <location>
        <begin position="753"/>
        <end position="893"/>
    </location>
</feature>
<dbReference type="Pfam" id="PF00076">
    <property type="entry name" value="RRM_1"/>
    <property type="match status" value="3"/>
</dbReference>
<evidence type="ECO:0000313" key="8">
    <source>
        <dbReference type="EMBL" id="CAH9114107.1"/>
    </source>
</evidence>
<accession>A0AAV0GGE5</accession>
<evidence type="ECO:0000259" key="7">
    <source>
        <dbReference type="PROSITE" id="PS50102"/>
    </source>
</evidence>
<feature type="compositionally biased region" description="Basic residues" evidence="6">
    <location>
        <begin position="918"/>
        <end position="929"/>
    </location>
</feature>
<dbReference type="GO" id="GO:0003729">
    <property type="term" value="F:mRNA binding"/>
    <property type="evidence" value="ECO:0007669"/>
    <property type="project" value="TreeGrafter"/>
</dbReference>
<feature type="region of interest" description="Disordered" evidence="6">
    <location>
        <begin position="96"/>
        <end position="127"/>
    </location>
</feature>
<feature type="domain" description="RRM" evidence="7">
    <location>
        <begin position="277"/>
        <end position="355"/>
    </location>
</feature>
<evidence type="ECO:0000313" key="9">
    <source>
        <dbReference type="EMBL" id="CAH9147030.1"/>
    </source>
</evidence>
<dbReference type="SMART" id="SM00360">
    <property type="entry name" value="RRM"/>
    <property type="match status" value="4"/>
</dbReference>
<dbReference type="InterPro" id="IPR035979">
    <property type="entry name" value="RBD_domain_sf"/>
</dbReference>
<reference evidence="9" key="1">
    <citation type="submission" date="2022-07" db="EMBL/GenBank/DDBJ databases">
        <authorList>
            <person name="Macas J."/>
            <person name="Novak P."/>
            <person name="Neumann P."/>
        </authorList>
    </citation>
    <scope>NUCLEOTIDE SEQUENCE</scope>
</reference>
<feature type="compositionally biased region" description="Acidic residues" evidence="6">
    <location>
        <begin position="409"/>
        <end position="423"/>
    </location>
</feature>
<keyword evidence="2" id="KW-0677">Repeat</keyword>
<dbReference type="InterPro" id="IPR012677">
    <property type="entry name" value="Nucleotide-bd_a/b_plait_sf"/>
</dbReference>
<proteinExistence type="predicted"/>
<name>A0AAV0GGE5_9ASTE</name>
<dbReference type="EMBL" id="CAMAPF010001120">
    <property type="protein sequence ID" value="CAH9147030.1"/>
    <property type="molecule type" value="Genomic_DNA"/>
</dbReference>
<dbReference type="SUPFAM" id="SSF54928">
    <property type="entry name" value="RNA-binding domain, RBD"/>
    <property type="match status" value="3"/>
</dbReference>
<dbReference type="InterPro" id="IPR000504">
    <property type="entry name" value="RRM_dom"/>
</dbReference>
<evidence type="ECO:0000256" key="4">
    <source>
        <dbReference type="ARBA" id="ARBA00023242"/>
    </source>
</evidence>
<dbReference type="CDD" id="cd12413">
    <property type="entry name" value="RRM1_RBM28_like"/>
    <property type="match status" value="1"/>
</dbReference>
<dbReference type="Gene3D" id="3.30.70.330">
    <property type="match status" value="4"/>
</dbReference>
<feature type="compositionally biased region" description="Polar residues" evidence="6">
    <location>
        <begin position="836"/>
        <end position="849"/>
    </location>
</feature>
<dbReference type="InterPro" id="IPR051945">
    <property type="entry name" value="RRM_MRD1_RNA_proc_ribogen"/>
</dbReference>
<dbReference type="CDD" id="cd12414">
    <property type="entry name" value="RRM2_RBM28_like"/>
    <property type="match status" value="1"/>
</dbReference>
<dbReference type="EMBL" id="CAMAPF010000218">
    <property type="protein sequence ID" value="CAH9114107.1"/>
    <property type="molecule type" value="Genomic_DNA"/>
</dbReference>
<keyword evidence="4" id="KW-0539">Nucleus</keyword>
<feature type="domain" description="RRM" evidence="7">
    <location>
        <begin position="495"/>
        <end position="577"/>
    </location>
</feature>
<evidence type="ECO:0000313" key="10">
    <source>
        <dbReference type="Proteomes" id="UP001152523"/>
    </source>
</evidence>
<dbReference type="Proteomes" id="UP001152523">
    <property type="component" value="Unassembled WGS sequence"/>
</dbReference>
<keyword evidence="10" id="KW-1185">Reference proteome</keyword>
<feature type="region of interest" description="Disordered" evidence="6">
    <location>
        <begin position="448"/>
        <end position="468"/>
    </location>
</feature>
<feature type="domain" description="RRM" evidence="7">
    <location>
        <begin position="18"/>
        <end position="96"/>
    </location>
</feature>
<feature type="region of interest" description="Disordered" evidence="6">
    <location>
        <begin position="910"/>
        <end position="929"/>
    </location>
</feature>
<comment type="subcellular location">
    <subcellularLocation>
        <location evidence="1">Nucleus</location>
    </subcellularLocation>
</comment>
<feature type="region of interest" description="Disordered" evidence="6">
    <location>
        <begin position="397"/>
        <end position="430"/>
    </location>
</feature>
<feature type="compositionally biased region" description="Basic and acidic residues" evidence="6">
    <location>
        <begin position="113"/>
        <end position="127"/>
    </location>
</feature>
<comment type="caution">
    <text evidence="9">The sequence shown here is derived from an EMBL/GenBank/DDBJ whole genome shotgun (WGS) entry which is preliminary data.</text>
</comment>
<feature type="compositionally biased region" description="Basic and acidic residues" evidence="6">
    <location>
        <begin position="777"/>
        <end position="800"/>
    </location>
</feature>
<evidence type="ECO:0000256" key="6">
    <source>
        <dbReference type="SAM" id="MobiDB-lite"/>
    </source>
</evidence>
<evidence type="ECO:0000256" key="2">
    <source>
        <dbReference type="ARBA" id="ARBA00022737"/>
    </source>
</evidence>
<dbReference type="PANTHER" id="PTHR48039">
    <property type="entry name" value="RNA-BINDING MOTIF PROTEIN 14B"/>
    <property type="match status" value="1"/>
</dbReference>
<evidence type="ECO:0000256" key="3">
    <source>
        <dbReference type="ARBA" id="ARBA00022884"/>
    </source>
</evidence>
<sequence length="929" mass="103597">MGKKNIKRESGDSQYSTSTVFVSNLPFSFTNTQLEETFSDVGPIRRCFLVTKKGTAEHRGIGFVQFANVEDANSAIELKNESRVGGRKIGVKHAMHRVPLEQRKLKGSQVNANKKDPQERDRNESLPDEAVKAELDLNSQEAAEIVGSQTCSNNPRRKRKASVLWKGMLDEKSGSEKQRVARTVIIGGILSADMAEEVHSLAKGCGTVCSVTYPLPKEELEYNGLAQDGCTVNASSVLYTRVKSAQTSVATLHQREIQGRTIWVRQLGGQGSKTNKWKLIVRNIPFQTKVSELKTMFSTAGFVWDVNIPLNVETGLSKGFAFVKFTSKQDAEKAIMTFNGKTFGGRPIAIDWAVPKKVYVADSQPAATLEDGKIEGQNESDEGDNISVDLEGKEIEIDAKSQQDLSNGIEEEEEEEVDGEGEDTQPQVNIDMEADVARKVLENLMTSTSKGMAASSADDDSSSLLDGEKSEVIIPESCSKEKNTMWTEGVEDLNRTIFINNLPFDVDNEEVKQRFSAFGEVESFVQVLHQVTKRPRGTGFLKFKTVDAAEASLSAANSSGLGIPLKGRQLKVFKAVDKKTAQDKELEKTKKEEHDHRNLYLAKEGLVLEGTPAAEGVSAGDMSKRKILHEKKMIKLKSPNFHVSRTRLIIYNLPKSMTDKELKKLCLDAVTSRATKQKPMIRQIKFLEDTKKGKLVVKNHSRGVAFVEFTEHQHALVALRVLNNNPGTFGPEHRPIVEFSIDNVHTLLRHKERNQDQSTGFHHKMEKINVDPNGSKRKTENSRESEKSRKCKSNGEKEANTEPARTAKKQKQKKVSIGSKEEKLKENNGKGKLTDVRSQQMKSARTNKSIHIEAGTHRSKGRLNDETLLEKQSNTSGVGKKRKKNADPVGQDVMDKLDVLIDQYRSKFTKGNFDQKSGNKKQLKRWFQL</sequence>
<dbReference type="CDD" id="cd12415">
    <property type="entry name" value="RRM3_RBM28_like"/>
    <property type="match status" value="1"/>
</dbReference>
<dbReference type="GO" id="GO:0005634">
    <property type="term" value="C:nucleus"/>
    <property type="evidence" value="ECO:0007669"/>
    <property type="project" value="UniProtKB-SubCell"/>
</dbReference>
<dbReference type="AlphaFoldDB" id="A0AAV0GGE5"/>
<dbReference type="FunFam" id="3.30.70.330:FF:000182">
    <property type="entry name" value="RNA-binding motif protein 28"/>
    <property type="match status" value="1"/>
</dbReference>
<dbReference type="PROSITE" id="PS50102">
    <property type="entry name" value="RRM"/>
    <property type="match status" value="4"/>
</dbReference>
<dbReference type="PANTHER" id="PTHR48039:SF5">
    <property type="entry name" value="RNA-BINDING PROTEIN 28"/>
    <property type="match status" value="1"/>
</dbReference>
<organism evidence="9 10">
    <name type="scientific">Cuscuta epithymum</name>
    <dbReference type="NCBI Taxonomy" id="186058"/>
    <lineage>
        <taxon>Eukaryota</taxon>
        <taxon>Viridiplantae</taxon>
        <taxon>Streptophyta</taxon>
        <taxon>Embryophyta</taxon>
        <taxon>Tracheophyta</taxon>
        <taxon>Spermatophyta</taxon>
        <taxon>Magnoliopsida</taxon>
        <taxon>eudicotyledons</taxon>
        <taxon>Gunneridae</taxon>
        <taxon>Pentapetalae</taxon>
        <taxon>asterids</taxon>
        <taxon>lamiids</taxon>
        <taxon>Solanales</taxon>
        <taxon>Convolvulaceae</taxon>
        <taxon>Cuscuteae</taxon>
        <taxon>Cuscuta</taxon>
        <taxon>Cuscuta subgen. Cuscuta</taxon>
    </lineage>
</organism>
<feature type="domain" description="RRM" evidence="7">
    <location>
        <begin position="646"/>
        <end position="736"/>
    </location>
</feature>
<dbReference type="CDD" id="cd12416">
    <property type="entry name" value="RRM4_RBM28_like"/>
    <property type="match status" value="1"/>
</dbReference>
<evidence type="ECO:0000256" key="1">
    <source>
        <dbReference type="ARBA" id="ARBA00004123"/>
    </source>
</evidence>
<feature type="compositionally biased region" description="Basic and acidic residues" evidence="6">
    <location>
        <begin position="819"/>
        <end position="835"/>
    </location>
</feature>
<protein>
    <recommendedName>
        <fullName evidence="7">RRM domain-containing protein</fullName>
    </recommendedName>
</protein>
<keyword evidence="3 5" id="KW-0694">RNA-binding</keyword>